<dbReference type="Pfam" id="PF07678">
    <property type="entry name" value="TED_complement"/>
    <property type="match status" value="1"/>
</dbReference>
<name>A0A564Y2A5_HYMDI</name>
<evidence type="ECO:0000256" key="1">
    <source>
        <dbReference type="PROSITE-ProRule" id="PRU00076"/>
    </source>
</evidence>
<keyword evidence="1" id="KW-0245">EGF-like domain</keyword>
<dbReference type="Gene3D" id="1.50.10.20">
    <property type="match status" value="1"/>
</dbReference>
<feature type="disulfide bond" evidence="1">
    <location>
        <begin position="667"/>
        <end position="676"/>
    </location>
</feature>
<sequence>MSACLLLVLFCATSSGIVVIPGDDIEYVDAENPVEIFLPKEFYIDMSNRIVIHSLKPIFKVCINISIGQIQMRDIGNTVFVQLKSNRSVGDLGHTYILKYFMPVQLPPSTIFILKFTYWYCSADNCFNKEDIIKRTVERDVKTVRRYILIVGETDKTIYQPNELVRFRFIAITSRQLVPRSEPPYWPAFKIVGNGWDRISPISVNPDEHQKYLQSPIFDSIEVRDPTDKLEMRLETVDSMKASNLSYRISAKAKEGYWKIIARARMSSKVINISVKTYTVPWLRAKVTLPDIIRLNDYKATAELCAEHKNGSPVRGTFTAQFCICDQHILEGQYEKGKLFPMNMCVDIFNKRTRFCKKIDGILHGTKCSNISINIPELVKGEAVLWTEKLGAFVEINELDAGKTVVTFEVCKFEDLSEPLIKLEIPNTYKTGIPIIGEIIYRNTGRRENEELEIIVREVVDACNRWKIPLTENPIRLIRLISVKPHVEKYDFSLPPLYLKNPIHITVQQRKNFMDSNMEPLNPTLNISNKNSWSNPPQAQWDLSASKILDLWDNNLGPAIQVNVVDNSNNSCPRSVMLGVISNEPISKNTTLTLYFLSHGRLSKQEVILNPEYLFIRSNNVFGHNNSTDSGRIQCLNGWTGANCLTPVCEKDCGEGGLCAAPRRCVCKPGWSGDMCEIGPRRKYYPVDKNKMERNGTHKSGLINKDMNGDHIPRRVTYIYTATLELDSDFGPEFRAVASIFVNGRLVTDFIKIDKFYSCSSSKMLERSITLEIGKQTVIPGEKINISLVAENRKDSMICLLSIATVEDIIDSHKIYPDSYPELLKGYRDLGLEESIKGTEDAFRAADIECVQVLSKRKVSNSERFPLDCSYSGFLGQLAIEGPSAASEFPGTDPVKGGISRYMKKVPRSLDRLPEVLLFEAVSLREGSFNKSLTVPSGLNTWEVNAFCFTSDRDIWIPKVKANFTTQMPFYIDFSPPVSVKRNEILHLKINIVTTVSRIDSFKFNCYDLNVSVEVDSQYLQIIGSSSRSASICFRDGTAQNTFEFQIPVRTLRIGRFKITAKVVAKQNRFMLSYECDTGIKDDFLIKDAIQRTLQVISEGVEKKVTSNRILCLPEIGASPLSLVLSKLNSSNPLPTGYGQNNLAYFAPNVYILRYILQNQYEDIVREEELRNLLIRNIIRGLDNQIQFYHSKTGGFSNLGESYGDRENIWLTASAFQIFSEAAKLPLAALSGESLNIYSILSKGFDYLASQQDEKGCFSDVGYSNKKDSESQLLLIAHVISALNTACAETKQSKYEEYEKVIKSASKCLEGMIEIRHISKLSTYILARVVYALKVCCNFSNYSKYKRILSELIHRAESGGTVMWWRASVGVNNLKDLETTAFAILSIESDTFSQKDRLGILRWIVQQRNEIENFYSYGDSVIIIRALIELFEGFPSSFSEAFITLKSKPKNIFNTRIEMDKRALYSAQLLEAGSHNITDILEVDFSIMASKFLCILTDFTTIYNVHEPLKVNSPFDLEIYIDHDGKNCDVTCTTTRKKICVRSTESRMFVVTIQLPTGWMVKLEELNITSSKERIHKFELDSMKQEVNAYFISTNDNESIDTTTCFTVNFYHNMVIENMQPGLMTVRDLKNPERIVQKYLKLDSCHVNLNSNESLILISDKVKQSPNALPNLLNSSLCHNNLTLNIFKPLPKYTAGNLLFGSVYSFQSNGTFVSWNTTVHFSGDFEKLNGPENGMAFFSSRSLFNLQQIYLHEENLIPIKYILSSILSHKFNYAAPSFQCYNSLSFTRLKQLFMRTTIL</sequence>
<dbReference type="PROSITE" id="PS50026">
    <property type="entry name" value="EGF_3"/>
    <property type="match status" value="1"/>
</dbReference>
<dbReference type="Proteomes" id="UP000321570">
    <property type="component" value="Unassembled WGS sequence"/>
</dbReference>
<dbReference type="Pfam" id="PF00207">
    <property type="entry name" value="A2M"/>
    <property type="match status" value="1"/>
</dbReference>
<dbReference type="PANTHER" id="PTHR11412">
    <property type="entry name" value="MACROGLOBULIN / COMPLEMENT"/>
    <property type="match status" value="1"/>
</dbReference>
<gene>
    <name evidence="4" type="ORF">WMSIL1_LOCUS2095</name>
</gene>
<dbReference type="Pfam" id="PF07677">
    <property type="entry name" value="A2M_recep"/>
    <property type="match status" value="1"/>
</dbReference>
<dbReference type="GO" id="GO:0004866">
    <property type="term" value="F:endopeptidase inhibitor activity"/>
    <property type="evidence" value="ECO:0007669"/>
    <property type="project" value="InterPro"/>
</dbReference>
<dbReference type="InterPro" id="IPR008930">
    <property type="entry name" value="Terpenoid_cyclase/PrenylTrfase"/>
</dbReference>
<feature type="signal peptide" evidence="2">
    <location>
        <begin position="1"/>
        <end position="16"/>
    </location>
</feature>
<keyword evidence="5" id="KW-1185">Reference proteome</keyword>
<dbReference type="SMART" id="SM01360">
    <property type="entry name" value="A2M"/>
    <property type="match status" value="1"/>
</dbReference>
<evidence type="ECO:0000313" key="4">
    <source>
        <dbReference type="EMBL" id="VUZ41360.1"/>
    </source>
</evidence>
<reference evidence="4 5" key="1">
    <citation type="submission" date="2019-07" db="EMBL/GenBank/DDBJ databases">
        <authorList>
            <person name="Jastrzebski P J."/>
            <person name="Paukszto L."/>
            <person name="Jastrzebski P J."/>
        </authorList>
    </citation>
    <scope>NUCLEOTIDE SEQUENCE [LARGE SCALE GENOMIC DNA]</scope>
    <source>
        <strain evidence="4 5">WMS-il1</strain>
    </source>
</reference>
<comment type="caution">
    <text evidence="1">Lacks conserved residue(s) required for the propagation of feature annotation.</text>
</comment>
<feature type="disulfide bond" evidence="1">
    <location>
        <begin position="649"/>
        <end position="659"/>
    </location>
</feature>
<dbReference type="InterPro" id="IPR001599">
    <property type="entry name" value="Macroglobln_a2"/>
</dbReference>
<protein>
    <recommendedName>
        <fullName evidence="3">EGF-like domain-containing protein</fullName>
    </recommendedName>
</protein>
<evidence type="ECO:0000313" key="5">
    <source>
        <dbReference type="Proteomes" id="UP000321570"/>
    </source>
</evidence>
<dbReference type="GO" id="GO:0005615">
    <property type="term" value="C:extracellular space"/>
    <property type="evidence" value="ECO:0007669"/>
    <property type="project" value="InterPro"/>
</dbReference>
<dbReference type="EMBL" id="CABIJS010000055">
    <property type="protein sequence ID" value="VUZ41360.1"/>
    <property type="molecule type" value="Genomic_DNA"/>
</dbReference>
<feature type="domain" description="EGF-like" evidence="3">
    <location>
        <begin position="645"/>
        <end position="677"/>
    </location>
</feature>
<evidence type="ECO:0000256" key="2">
    <source>
        <dbReference type="SAM" id="SignalP"/>
    </source>
</evidence>
<dbReference type="InterPro" id="IPR011626">
    <property type="entry name" value="Alpha-macroglobulin_TED"/>
</dbReference>
<dbReference type="Gene3D" id="2.60.40.1930">
    <property type="match status" value="1"/>
</dbReference>
<dbReference type="InterPro" id="IPR036595">
    <property type="entry name" value="A-macroglobulin_rcpt-bd_sf"/>
</dbReference>
<feature type="chain" id="PRO_5021985956" description="EGF-like domain-containing protein" evidence="2">
    <location>
        <begin position="17"/>
        <end position="1799"/>
    </location>
</feature>
<evidence type="ECO:0000259" key="3">
    <source>
        <dbReference type="PROSITE" id="PS50026"/>
    </source>
</evidence>
<keyword evidence="2" id="KW-0732">Signal</keyword>
<dbReference type="PANTHER" id="PTHR11412:SF171">
    <property type="entry name" value="PREGNANCY ZONE PROTEIN-LIKE PROTEIN"/>
    <property type="match status" value="1"/>
</dbReference>
<dbReference type="InterPro" id="IPR050473">
    <property type="entry name" value="A2M/Complement_sys"/>
</dbReference>
<dbReference type="InterPro" id="IPR000742">
    <property type="entry name" value="EGF"/>
</dbReference>
<dbReference type="PROSITE" id="PS01186">
    <property type="entry name" value="EGF_2"/>
    <property type="match status" value="1"/>
</dbReference>
<dbReference type="Gene3D" id="2.10.25.10">
    <property type="entry name" value="Laminin"/>
    <property type="match status" value="1"/>
</dbReference>
<accession>A0A564Y2A5</accession>
<dbReference type="InterPro" id="IPR013783">
    <property type="entry name" value="Ig-like_fold"/>
</dbReference>
<organism evidence="4 5">
    <name type="scientific">Hymenolepis diminuta</name>
    <name type="common">Rat tapeworm</name>
    <dbReference type="NCBI Taxonomy" id="6216"/>
    <lineage>
        <taxon>Eukaryota</taxon>
        <taxon>Metazoa</taxon>
        <taxon>Spiralia</taxon>
        <taxon>Lophotrochozoa</taxon>
        <taxon>Platyhelminthes</taxon>
        <taxon>Cestoda</taxon>
        <taxon>Eucestoda</taxon>
        <taxon>Cyclophyllidea</taxon>
        <taxon>Hymenolepididae</taxon>
        <taxon>Hymenolepis</taxon>
    </lineage>
</organism>
<proteinExistence type="predicted"/>
<dbReference type="InterPro" id="IPR009048">
    <property type="entry name" value="A-macroglobulin_rcpt-bd"/>
</dbReference>
<dbReference type="Gene3D" id="2.60.40.10">
    <property type="entry name" value="Immunoglobulins"/>
    <property type="match status" value="1"/>
</dbReference>
<keyword evidence="1" id="KW-1015">Disulfide bond</keyword>
<dbReference type="Gene3D" id="2.60.40.690">
    <property type="entry name" value="Alpha-macroglobulin, receptor-binding domain"/>
    <property type="match status" value="1"/>
</dbReference>
<dbReference type="SUPFAM" id="SSF48239">
    <property type="entry name" value="Terpenoid cyclases/Protein prenyltransferases"/>
    <property type="match status" value="1"/>
</dbReference>
<dbReference type="SMART" id="SM01361">
    <property type="entry name" value="A2M_recep"/>
    <property type="match status" value="1"/>
</dbReference>
<dbReference type="SUPFAM" id="SSF49410">
    <property type="entry name" value="Alpha-macroglobulin receptor domain"/>
    <property type="match status" value="1"/>
</dbReference>
<dbReference type="PROSITE" id="PS00022">
    <property type="entry name" value="EGF_1"/>
    <property type="match status" value="1"/>
</dbReference>